<evidence type="ECO:0000313" key="3">
    <source>
        <dbReference type="WBParaSite" id="Hba_00898"/>
    </source>
</evidence>
<feature type="transmembrane region" description="Helical" evidence="1">
    <location>
        <begin position="31"/>
        <end position="54"/>
    </location>
</feature>
<proteinExistence type="predicted"/>
<dbReference type="AlphaFoldDB" id="A0A1I7W8C3"/>
<dbReference type="Proteomes" id="UP000095283">
    <property type="component" value="Unplaced"/>
</dbReference>
<keyword evidence="1" id="KW-1133">Transmembrane helix</keyword>
<accession>A0A1I7W8C3</accession>
<dbReference type="WBParaSite" id="Hba_00898">
    <property type="protein sequence ID" value="Hba_00898"/>
    <property type="gene ID" value="Hba_00898"/>
</dbReference>
<name>A0A1I7W8C3_HETBA</name>
<keyword evidence="1" id="KW-0812">Transmembrane</keyword>
<evidence type="ECO:0000256" key="1">
    <source>
        <dbReference type="SAM" id="Phobius"/>
    </source>
</evidence>
<protein>
    <submittedName>
        <fullName evidence="3">Uncharacterized protein</fullName>
    </submittedName>
</protein>
<keyword evidence="2" id="KW-1185">Reference proteome</keyword>
<organism evidence="2 3">
    <name type="scientific">Heterorhabditis bacteriophora</name>
    <name type="common">Entomopathogenic nematode worm</name>
    <dbReference type="NCBI Taxonomy" id="37862"/>
    <lineage>
        <taxon>Eukaryota</taxon>
        <taxon>Metazoa</taxon>
        <taxon>Ecdysozoa</taxon>
        <taxon>Nematoda</taxon>
        <taxon>Chromadorea</taxon>
        <taxon>Rhabditida</taxon>
        <taxon>Rhabditina</taxon>
        <taxon>Rhabditomorpha</taxon>
        <taxon>Strongyloidea</taxon>
        <taxon>Heterorhabditidae</taxon>
        <taxon>Heterorhabditis</taxon>
    </lineage>
</organism>
<reference evidence="3" key="1">
    <citation type="submission" date="2016-11" db="UniProtKB">
        <authorList>
            <consortium name="WormBaseParasite"/>
        </authorList>
    </citation>
    <scope>IDENTIFICATION</scope>
</reference>
<keyword evidence="1" id="KW-0472">Membrane</keyword>
<evidence type="ECO:0000313" key="2">
    <source>
        <dbReference type="Proteomes" id="UP000095283"/>
    </source>
</evidence>
<sequence length="82" mass="9516">MAVPRPIGTYIINNVSKTPCLLKLIKILNNIIPYNIYFLVGNIHGILAGFIDYLKYSDLSKKLAILMAWFKTYLKICHREMR</sequence>